<dbReference type="PANTHER" id="PTHR24960:SF79">
    <property type="entry name" value="PHOTOSYSTEM I IRON-SULFUR CENTER"/>
    <property type="match status" value="1"/>
</dbReference>
<dbReference type="GO" id="GO:0005737">
    <property type="term" value="C:cytoplasm"/>
    <property type="evidence" value="ECO:0007669"/>
    <property type="project" value="TreeGrafter"/>
</dbReference>
<keyword evidence="4" id="KW-0479">Metal-binding</keyword>
<keyword evidence="6" id="KW-0408">Iron</keyword>
<keyword evidence="10" id="KW-1185">Reference proteome</keyword>
<feature type="domain" description="4Fe-4S ferredoxin-type" evidence="8">
    <location>
        <begin position="1"/>
        <end position="29"/>
    </location>
</feature>
<reference evidence="9 10" key="1">
    <citation type="submission" date="2018-04" db="EMBL/GenBank/DDBJ databases">
        <title>Novel Campyloabacter and Helicobacter Species and Strains.</title>
        <authorList>
            <person name="Mannion A.J."/>
            <person name="Shen Z."/>
            <person name="Fox J.G."/>
        </authorList>
    </citation>
    <scope>NUCLEOTIDE SEQUENCE [LARGE SCALE GENOMIC DNA]</scope>
    <source>
        <strain evidence="9 10">MIT 12-6600</strain>
    </source>
</reference>
<dbReference type="PANTHER" id="PTHR24960">
    <property type="entry name" value="PHOTOSYSTEM I IRON-SULFUR CENTER-RELATED"/>
    <property type="match status" value="1"/>
</dbReference>
<dbReference type="EMBL" id="NXLT01000008">
    <property type="protein sequence ID" value="RDU66188.1"/>
    <property type="molecule type" value="Genomic_DNA"/>
</dbReference>
<comment type="caution">
    <text evidence="9">The sequence shown here is derived from an EMBL/GenBank/DDBJ whole genome shotgun (WGS) entry which is preliminary data.</text>
</comment>
<dbReference type="InterPro" id="IPR047927">
    <property type="entry name" value="YfhL-like"/>
</dbReference>
<evidence type="ECO:0000256" key="4">
    <source>
        <dbReference type="ARBA" id="ARBA00022723"/>
    </source>
</evidence>
<dbReference type="SUPFAM" id="SSF54862">
    <property type="entry name" value="4Fe-4S ferredoxins"/>
    <property type="match status" value="1"/>
</dbReference>
<name>A0A3D8ILT4_9HELI</name>
<dbReference type="FunFam" id="3.30.70.20:FF:000045">
    <property type="entry name" value="Ferredoxin, 4Fe-4S"/>
    <property type="match status" value="1"/>
</dbReference>
<evidence type="ECO:0000256" key="3">
    <source>
        <dbReference type="ARBA" id="ARBA00022485"/>
    </source>
</evidence>
<evidence type="ECO:0000256" key="6">
    <source>
        <dbReference type="ARBA" id="ARBA00023004"/>
    </source>
</evidence>
<dbReference type="GO" id="GO:0051539">
    <property type="term" value="F:4 iron, 4 sulfur cluster binding"/>
    <property type="evidence" value="ECO:0007669"/>
    <property type="project" value="UniProtKB-KW"/>
</dbReference>
<feature type="domain" description="4Fe-4S ferredoxin-type" evidence="8">
    <location>
        <begin position="31"/>
        <end position="64"/>
    </location>
</feature>
<evidence type="ECO:0000256" key="7">
    <source>
        <dbReference type="ARBA" id="ARBA00023014"/>
    </source>
</evidence>
<dbReference type="GO" id="GO:0046872">
    <property type="term" value="F:metal ion binding"/>
    <property type="evidence" value="ECO:0007669"/>
    <property type="project" value="UniProtKB-KW"/>
</dbReference>
<evidence type="ECO:0000256" key="2">
    <source>
        <dbReference type="ARBA" id="ARBA00022448"/>
    </source>
</evidence>
<gene>
    <name evidence="9" type="ORF">CQA54_07925</name>
</gene>
<evidence type="ECO:0000259" key="8">
    <source>
        <dbReference type="PROSITE" id="PS51379"/>
    </source>
</evidence>
<protein>
    <submittedName>
        <fullName evidence="9">4Fe-4S dicluster domain-containing protein</fullName>
    </submittedName>
</protein>
<keyword evidence="2" id="KW-0813">Transport</keyword>
<dbReference type="InterPro" id="IPR050157">
    <property type="entry name" value="PSI_iron-sulfur_center"/>
</dbReference>
<evidence type="ECO:0000256" key="5">
    <source>
        <dbReference type="ARBA" id="ARBA00022982"/>
    </source>
</evidence>
<keyword evidence="3" id="KW-0004">4Fe-4S</keyword>
<evidence type="ECO:0000256" key="1">
    <source>
        <dbReference type="ARBA" id="ARBA00001966"/>
    </source>
</evidence>
<dbReference type="AlphaFoldDB" id="A0A3D8ILT4"/>
<proteinExistence type="predicted"/>
<dbReference type="Gene3D" id="3.30.70.20">
    <property type="match status" value="1"/>
</dbReference>
<organism evidence="9 10">
    <name type="scientific">Helicobacter equorum</name>
    <dbReference type="NCBI Taxonomy" id="361872"/>
    <lineage>
        <taxon>Bacteria</taxon>
        <taxon>Pseudomonadati</taxon>
        <taxon>Campylobacterota</taxon>
        <taxon>Epsilonproteobacteria</taxon>
        <taxon>Campylobacterales</taxon>
        <taxon>Helicobacteraceae</taxon>
        <taxon>Helicobacter</taxon>
    </lineage>
</organism>
<dbReference type="InterPro" id="IPR017900">
    <property type="entry name" value="4Fe4S_Fe_S_CS"/>
</dbReference>
<dbReference type="InterPro" id="IPR017896">
    <property type="entry name" value="4Fe4S_Fe-S-bd"/>
</dbReference>
<keyword evidence="7" id="KW-0411">Iron-sulfur</keyword>
<keyword evidence="5" id="KW-0249">Electron transport</keyword>
<accession>A0A3D8ILT4</accession>
<dbReference type="Proteomes" id="UP000256514">
    <property type="component" value="Unassembled WGS sequence"/>
</dbReference>
<dbReference type="NCBIfam" id="NF033683">
    <property type="entry name" value="di_4Fe-4S_YfhL"/>
    <property type="match status" value="1"/>
</dbReference>
<comment type="cofactor">
    <cofactor evidence="1">
        <name>[4Fe-4S] cluster</name>
        <dbReference type="ChEBI" id="CHEBI:49883"/>
    </cofactor>
</comment>
<dbReference type="PROSITE" id="PS00198">
    <property type="entry name" value="4FE4S_FER_1"/>
    <property type="match status" value="1"/>
</dbReference>
<dbReference type="PROSITE" id="PS51379">
    <property type="entry name" value="4FE4S_FER_2"/>
    <property type="match status" value="2"/>
</dbReference>
<evidence type="ECO:0000313" key="10">
    <source>
        <dbReference type="Proteomes" id="UP000256514"/>
    </source>
</evidence>
<dbReference type="OrthoDB" id="9803397at2"/>
<dbReference type="Pfam" id="PF12838">
    <property type="entry name" value="Fer4_7"/>
    <property type="match status" value="1"/>
</dbReference>
<sequence>MALMINDECIACDACREECPNEAIDADDPFYVIDPDRCTECIGYYDEPNCIPVCPVDAIVPDPDNIENIEELRYKSEQLKRSE</sequence>
<evidence type="ECO:0000313" key="9">
    <source>
        <dbReference type="EMBL" id="RDU66188.1"/>
    </source>
</evidence>
<dbReference type="RefSeq" id="WP_095628275.1">
    <property type="nucleotide sequence ID" value="NZ_FZPO01000024.1"/>
</dbReference>